<dbReference type="InterPro" id="IPR006671">
    <property type="entry name" value="Cyclin_N"/>
</dbReference>
<dbReference type="Pfam" id="PF00134">
    <property type="entry name" value="Cyclin_N"/>
    <property type="match status" value="1"/>
</dbReference>
<evidence type="ECO:0000313" key="4">
    <source>
        <dbReference type="EMBL" id="GAV58117.1"/>
    </source>
</evidence>
<reference evidence="5" key="1">
    <citation type="submission" date="2016-04" db="EMBL/GenBank/DDBJ databases">
        <title>Cephalotus genome sequencing.</title>
        <authorList>
            <person name="Fukushima K."/>
            <person name="Hasebe M."/>
            <person name="Fang X."/>
        </authorList>
    </citation>
    <scope>NUCLEOTIDE SEQUENCE [LARGE SCALE GENOMIC DNA]</scope>
    <source>
        <strain evidence="5">cv. St1</strain>
    </source>
</reference>
<dbReference type="EMBL" id="BDDD01000056">
    <property type="protein sequence ID" value="GAV58117.1"/>
    <property type="molecule type" value="Genomic_DNA"/>
</dbReference>
<comment type="subunit">
    <text evidence="1">Interacts with the CDC2 protein kinase to form a serine/threonine kinase holoenzyme complex also known as maturation promoting factor (MPF). The cyclin subunit imparts substrate specificity to the complex.</text>
</comment>
<feature type="non-terminal residue" evidence="4">
    <location>
        <position position="270"/>
    </location>
</feature>
<evidence type="ECO:0000313" key="5">
    <source>
        <dbReference type="Proteomes" id="UP000187406"/>
    </source>
</evidence>
<dbReference type="OrthoDB" id="1923367at2759"/>
<name>A0A1Q3AQU3_CEPFO</name>
<dbReference type="InterPro" id="IPR036915">
    <property type="entry name" value="Cyclin-like_sf"/>
</dbReference>
<dbReference type="Gene3D" id="1.10.472.10">
    <property type="entry name" value="Cyclin-like"/>
    <property type="match status" value="1"/>
</dbReference>
<organism evidence="4 5">
    <name type="scientific">Cephalotus follicularis</name>
    <name type="common">Albany pitcher plant</name>
    <dbReference type="NCBI Taxonomy" id="3775"/>
    <lineage>
        <taxon>Eukaryota</taxon>
        <taxon>Viridiplantae</taxon>
        <taxon>Streptophyta</taxon>
        <taxon>Embryophyta</taxon>
        <taxon>Tracheophyta</taxon>
        <taxon>Spermatophyta</taxon>
        <taxon>Magnoliopsida</taxon>
        <taxon>eudicotyledons</taxon>
        <taxon>Gunneridae</taxon>
        <taxon>Pentapetalae</taxon>
        <taxon>rosids</taxon>
        <taxon>fabids</taxon>
        <taxon>Oxalidales</taxon>
        <taxon>Cephalotaceae</taxon>
        <taxon>Cephalotus</taxon>
    </lineage>
</organism>
<dbReference type="FunCoup" id="A0A1Q3AQU3">
    <property type="interactions" value="255"/>
</dbReference>
<gene>
    <name evidence="4" type="ORF">CFOL_v3_01651</name>
</gene>
<dbReference type="Proteomes" id="UP000187406">
    <property type="component" value="Unassembled WGS sequence"/>
</dbReference>
<dbReference type="AlphaFoldDB" id="A0A1Q3AQU3"/>
<keyword evidence="5" id="KW-1185">Reference proteome</keyword>
<feature type="domain" description="Cyclin N-terminal" evidence="3">
    <location>
        <begin position="41"/>
        <end position="157"/>
    </location>
</feature>
<dbReference type="SUPFAM" id="SSF47954">
    <property type="entry name" value="Cyclin-like"/>
    <property type="match status" value="1"/>
</dbReference>
<evidence type="ECO:0000256" key="2">
    <source>
        <dbReference type="ARBA" id="ARBA00032263"/>
    </source>
</evidence>
<protein>
    <recommendedName>
        <fullName evidence="2">B-like cyclin</fullName>
    </recommendedName>
</protein>
<proteinExistence type="predicted"/>
<comment type="caution">
    <text evidence="4">The sequence shown here is derived from an EMBL/GenBank/DDBJ whole genome shotgun (WGS) entry which is preliminary data.</text>
</comment>
<sequence length="270" mass="31147">MPGLARFLALLRRQARGQNSISVLPIQNKLDLKKKKKTRRRSKRHTNLTMRIDSSSSSLRLQAVEFLIQSATQLEVTPIVKYTALTLFADRFYSSLSRFIQRDDKRSWLLQPIRESSLQLFGLISLWISSKIHDSRLLSVKSLKSLGDKFIQEDHFTTRDFLEAYEWVFYFASLLLKVLDFEIGTTNTAFGFIEALFIQFRGVAKAAELMNFDACMDIMDLLYETEETSVLYSSPCSLAASVLAFFNILQVSAYVTTVPQQRWEFPIIPW</sequence>
<evidence type="ECO:0000259" key="3">
    <source>
        <dbReference type="Pfam" id="PF00134"/>
    </source>
</evidence>
<dbReference type="STRING" id="3775.A0A1Q3AQU3"/>
<evidence type="ECO:0000256" key="1">
    <source>
        <dbReference type="ARBA" id="ARBA00011177"/>
    </source>
</evidence>
<dbReference type="InParanoid" id="A0A1Q3AQU3"/>
<accession>A0A1Q3AQU3</accession>